<dbReference type="Gene3D" id="3.40.395.10">
    <property type="entry name" value="Adenoviral Proteinase, Chain A"/>
    <property type="match status" value="1"/>
</dbReference>
<evidence type="ECO:0000313" key="1">
    <source>
        <dbReference type="EMBL" id="KAG8186812.1"/>
    </source>
</evidence>
<dbReference type="AlphaFoldDB" id="A0AAV6USM8"/>
<organism evidence="1 2">
    <name type="scientific">Oedothorax gibbosus</name>
    <dbReference type="NCBI Taxonomy" id="931172"/>
    <lineage>
        <taxon>Eukaryota</taxon>
        <taxon>Metazoa</taxon>
        <taxon>Ecdysozoa</taxon>
        <taxon>Arthropoda</taxon>
        <taxon>Chelicerata</taxon>
        <taxon>Arachnida</taxon>
        <taxon>Araneae</taxon>
        <taxon>Araneomorphae</taxon>
        <taxon>Entelegynae</taxon>
        <taxon>Araneoidea</taxon>
        <taxon>Linyphiidae</taxon>
        <taxon>Erigoninae</taxon>
        <taxon>Oedothorax</taxon>
    </lineage>
</organism>
<dbReference type="GO" id="GO:0006508">
    <property type="term" value="P:proteolysis"/>
    <property type="evidence" value="ECO:0007669"/>
    <property type="project" value="InterPro"/>
</dbReference>
<dbReference type="EMBL" id="JAFNEN010000288">
    <property type="protein sequence ID" value="KAG8186812.1"/>
    <property type="molecule type" value="Genomic_DNA"/>
</dbReference>
<comment type="caution">
    <text evidence="1">The sequence shown here is derived from an EMBL/GenBank/DDBJ whole genome shotgun (WGS) entry which is preliminary data.</text>
</comment>
<reference evidence="1 2" key="1">
    <citation type="journal article" date="2022" name="Nat. Ecol. Evol.">
        <title>A masculinizing supergene underlies an exaggerated male reproductive morph in a spider.</title>
        <authorList>
            <person name="Hendrickx F."/>
            <person name="De Corte Z."/>
            <person name="Sonet G."/>
            <person name="Van Belleghem S.M."/>
            <person name="Kostlbacher S."/>
            <person name="Vangestel C."/>
        </authorList>
    </citation>
    <scope>NUCLEOTIDE SEQUENCE [LARGE SCALE GENOMIC DNA]</scope>
    <source>
        <strain evidence="1">W744_W776</strain>
    </source>
</reference>
<dbReference type="InterPro" id="IPR038765">
    <property type="entry name" value="Papain-like_cys_pep_sf"/>
</dbReference>
<dbReference type="GO" id="GO:0004197">
    <property type="term" value="F:cysteine-type endopeptidase activity"/>
    <property type="evidence" value="ECO:0007669"/>
    <property type="project" value="InterPro"/>
</dbReference>
<gene>
    <name evidence="1" type="ORF">JTE90_020490</name>
</gene>
<accession>A0AAV6USM8</accession>
<dbReference type="SUPFAM" id="SSF54001">
    <property type="entry name" value="Cysteine proteinases"/>
    <property type="match status" value="1"/>
</dbReference>
<sequence>MKIYFRGVKTANELIDVFNVIKNELCWWFVSKTTPKKSRKNTQEIGHWVAFFYNNKVLDFFDPAGQSIEDQKKEIKDFLQNFQISSTVSEVNCVVQEGTMQSPNSIYCGEYCIFFMKHLTLGLSPRFICKFLRSHQDGKERDDHVVHEVETLNSASLEIYNEHRSNIPYFLEKIEEMKSRGR</sequence>
<proteinExistence type="predicted"/>
<dbReference type="InterPro" id="IPR000855">
    <property type="entry name" value="Peptidase_C5"/>
</dbReference>
<name>A0AAV6USM8_9ARAC</name>
<dbReference type="Pfam" id="PF00770">
    <property type="entry name" value="Peptidase_C5"/>
    <property type="match status" value="1"/>
</dbReference>
<dbReference type="Proteomes" id="UP000827092">
    <property type="component" value="Unassembled WGS sequence"/>
</dbReference>
<evidence type="ECO:0000313" key="2">
    <source>
        <dbReference type="Proteomes" id="UP000827092"/>
    </source>
</evidence>
<protein>
    <recommendedName>
        <fullName evidence="3">Ubiquitin-like protease family profile domain-containing protein</fullName>
    </recommendedName>
</protein>
<keyword evidence="2" id="KW-1185">Reference proteome</keyword>
<evidence type="ECO:0008006" key="3">
    <source>
        <dbReference type="Google" id="ProtNLM"/>
    </source>
</evidence>